<dbReference type="RefSeq" id="WP_244712601.1">
    <property type="nucleotide sequence ID" value="NZ_CP095073.1"/>
</dbReference>
<evidence type="ECO:0000259" key="7">
    <source>
        <dbReference type="PROSITE" id="PS50846"/>
    </source>
</evidence>
<dbReference type="SUPFAM" id="SSF55008">
    <property type="entry name" value="HMA, heavy metal-associated domain"/>
    <property type="match status" value="1"/>
</dbReference>
<proteinExistence type="predicted"/>
<sequence length="68" mass="7400">MQKTLNVQGMTCGHCESAVKGALNELNGVQAVEVHLDSGKVDVTYSEEKVNQDDMKEAIEEQGYDVVS</sequence>
<dbReference type="PROSITE" id="PS01047">
    <property type="entry name" value="HMA_1"/>
    <property type="match status" value="1"/>
</dbReference>
<evidence type="ECO:0000256" key="2">
    <source>
        <dbReference type="ARBA" id="ARBA00015313"/>
    </source>
</evidence>
<dbReference type="PROSITE" id="PS50846">
    <property type="entry name" value="HMA_2"/>
    <property type="match status" value="1"/>
</dbReference>
<dbReference type="Proteomes" id="UP000831787">
    <property type="component" value="Chromosome"/>
</dbReference>
<dbReference type="PANTHER" id="PTHR46594">
    <property type="entry name" value="P-TYPE CATION-TRANSPORTING ATPASE"/>
    <property type="match status" value="1"/>
</dbReference>
<feature type="domain" description="HMA" evidence="7">
    <location>
        <begin position="1"/>
        <end position="67"/>
    </location>
</feature>
<dbReference type="Pfam" id="PF00403">
    <property type="entry name" value="HMA"/>
    <property type="match status" value="1"/>
</dbReference>
<dbReference type="InterPro" id="IPR017969">
    <property type="entry name" value="Heavy-metal-associated_CS"/>
</dbReference>
<dbReference type="InterPro" id="IPR006122">
    <property type="entry name" value="HMA_Cu_ion-bd"/>
</dbReference>
<dbReference type="InterPro" id="IPR049740">
    <property type="entry name" value="CopZ"/>
</dbReference>
<accession>A0ABY4EMS8</accession>
<keyword evidence="4" id="KW-0479">Metal-binding</keyword>
<gene>
    <name evidence="8" type="primary">copZ</name>
    <name evidence="8" type="ORF">MUN89_07470</name>
</gene>
<keyword evidence="6" id="KW-0143">Chaperone</keyword>
<evidence type="ECO:0000256" key="5">
    <source>
        <dbReference type="ARBA" id="ARBA00023008"/>
    </source>
</evidence>
<organism evidence="8 9">
    <name type="scientific">Halobacillus salinarum</name>
    <dbReference type="NCBI Taxonomy" id="2932257"/>
    <lineage>
        <taxon>Bacteria</taxon>
        <taxon>Bacillati</taxon>
        <taxon>Bacillota</taxon>
        <taxon>Bacilli</taxon>
        <taxon>Bacillales</taxon>
        <taxon>Bacillaceae</taxon>
        <taxon>Halobacillus</taxon>
    </lineage>
</organism>
<comment type="subcellular location">
    <subcellularLocation>
        <location evidence="1">Cytoplasm</location>
    </subcellularLocation>
</comment>
<name>A0ABY4EMS8_9BACI</name>
<keyword evidence="3" id="KW-0963">Cytoplasm</keyword>
<evidence type="ECO:0000256" key="1">
    <source>
        <dbReference type="ARBA" id="ARBA00004496"/>
    </source>
</evidence>
<protein>
    <recommendedName>
        <fullName evidence="2">Copper chaperone CopZ</fullName>
    </recommendedName>
</protein>
<evidence type="ECO:0000256" key="6">
    <source>
        <dbReference type="ARBA" id="ARBA00023186"/>
    </source>
</evidence>
<keyword evidence="9" id="KW-1185">Reference proteome</keyword>
<evidence type="ECO:0000313" key="9">
    <source>
        <dbReference type="Proteomes" id="UP000831787"/>
    </source>
</evidence>
<dbReference type="EMBL" id="CP095073">
    <property type="protein sequence ID" value="UOQ45759.1"/>
    <property type="molecule type" value="Genomic_DNA"/>
</dbReference>
<dbReference type="CDD" id="cd00371">
    <property type="entry name" value="HMA"/>
    <property type="match status" value="1"/>
</dbReference>
<keyword evidence="5" id="KW-0186">Copper</keyword>
<evidence type="ECO:0000256" key="3">
    <source>
        <dbReference type="ARBA" id="ARBA00022490"/>
    </source>
</evidence>
<evidence type="ECO:0000313" key="8">
    <source>
        <dbReference type="EMBL" id="UOQ45759.1"/>
    </source>
</evidence>
<dbReference type="PANTHER" id="PTHR46594:SF4">
    <property type="entry name" value="P-TYPE CATION-TRANSPORTING ATPASE"/>
    <property type="match status" value="1"/>
</dbReference>
<dbReference type="Gene3D" id="3.30.70.100">
    <property type="match status" value="1"/>
</dbReference>
<dbReference type="InterPro" id="IPR006121">
    <property type="entry name" value="HMA_dom"/>
</dbReference>
<dbReference type="PRINTS" id="PR00944">
    <property type="entry name" value="CUEXPORT"/>
</dbReference>
<dbReference type="InterPro" id="IPR036163">
    <property type="entry name" value="HMA_dom_sf"/>
</dbReference>
<dbReference type="NCBIfam" id="TIGR00003">
    <property type="entry name" value="copper ion binding protein"/>
    <property type="match status" value="1"/>
</dbReference>
<reference evidence="8 9" key="1">
    <citation type="submission" date="2022-04" db="EMBL/GenBank/DDBJ databases">
        <title>Halobacillus sp. isolated from saltern.</title>
        <authorList>
            <person name="Won M."/>
            <person name="Lee C.-M."/>
            <person name="Woen H.-Y."/>
            <person name="Kwon S.-W."/>
        </authorList>
    </citation>
    <scope>NUCLEOTIDE SEQUENCE [LARGE SCALE GENOMIC DNA]</scope>
    <source>
        <strain evidence="8 9">SSBR10-3</strain>
    </source>
</reference>
<evidence type="ECO:0000256" key="4">
    <source>
        <dbReference type="ARBA" id="ARBA00022723"/>
    </source>
</evidence>
<dbReference type="NCBIfam" id="NF033795">
    <property type="entry name" value="chaper_CopZ_Bs"/>
    <property type="match status" value="1"/>
</dbReference>
<dbReference type="InterPro" id="IPR000428">
    <property type="entry name" value="Cu-bd"/>
</dbReference>